<protein>
    <recommendedName>
        <fullName evidence="4">Glycine zipper domain-containing protein</fullName>
    </recommendedName>
</protein>
<name>A0ABP4RU40_9ACTN</name>
<organism evidence="2 3">
    <name type="scientific">Kribbella alba</name>
    <dbReference type="NCBI Taxonomy" id="190197"/>
    <lineage>
        <taxon>Bacteria</taxon>
        <taxon>Bacillati</taxon>
        <taxon>Actinomycetota</taxon>
        <taxon>Actinomycetes</taxon>
        <taxon>Propionibacteriales</taxon>
        <taxon>Kribbellaceae</taxon>
        <taxon>Kribbella</taxon>
    </lineage>
</organism>
<dbReference type="Proteomes" id="UP001501319">
    <property type="component" value="Unassembled WGS sequence"/>
</dbReference>
<feature type="region of interest" description="Disordered" evidence="1">
    <location>
        <begin position="169"/>
        <end position="206"/>
    </location>
</feature>
<keyword evidence="3" id="KW-1185">Reference proteome</keyword>
<evidence type="ECO:0000313" key="2">
    <source>
        <dbReference type="EMBL" id="GAA1660504.1"/>
    </source>
</evidence>
<accession>A0ABP4RU40</accession>
<dbReference type="RefSeq" id="WP_344116445.1">
    <property type="nucleotide sequence ID" value="NZ_BAAANE010000015.1"/>
</dbReference>
<sequence length="329" mass="34159">MSFSGIEADGVLALSAATLASSGNLNLEAKAIQTLIGTVSDLVPDPPNVTAKTNPVVQELARVSGWAKDIAIKFVDDQKPLQDLASLGYWLPDLSKLGWDGSKSVGENIDKTARSDEFGAFVLGTAGALLDRYRKWELAVPKPGTPPLRLPPADDVVRGMELIRRPSGLLVPQGSSADPNVPRLAQESRGPGWQQPGRTLSPEGFGRPPTWARYGSKGLFVVGTALTLYDVGMSQWEHDQKYHPEWSTGQRVANTGYSVATEGGGAVAGGIVGASWGASIGTAIFPGAGTVVGGIVGGAIGAFAGSKVGKAVGTGIKQGAKKVWNSLFG</sequence>
<evidence type="ECO:0000313" key="3">
    <source>
        <dbReference type="Proteomes" id="UP001501319"/>
    </source>
</evidence>
<dbReference type="PANTHER" id="PTHR21525:SF9">
    <property type="entry name" value="CHANNEL_COLICIN DOMAIN-CONTAINING PROTEIN"/>
    <property type="match status" value="1"/>
</dbReference>
<reference evidence="3" key="1">
    <citation type="journal article" date="2019" name="Int. J. Syst. Evol. Microbiol.">
        <title>The Global Catalogue of Microorganisms (GCM) 10K type strain sequencing project: providing services to taxonomists for standard genome sequencing and annotation.</title>
        <authorList>
            <consortium name="The Broad Institute Genomics Platform"/>
            <consortium name="The Broad Institute Genome Sequencing Center for Infectious Disease"/>
            <person name="Wu L."/>
            <person name="Ma J."/>
        </authorList>
    </citation>
    <scope>NUCLEOTIDE SEQUENCE [LARGE SCALE GENOMIC DNA]</scope>
    <source>
        <strain evidence="3">JCM 14306</strain>
    </source>
</reference>
<evidence type="ECO:0008006" key="4">
    <source>
        <dbReference type="Google" id="ProtNLM"/>
    </source>
</evidence>
<evidence type="ECO:0000256" key="1">
    <source>
        <dbReference type="SAM" id="MobiDB-lite"/>
    </source>
</evidence>
<dbReference type="PANTHER" id="PTHR21525">
    <property type="entry name" value="MOTILE SPERM PROTEIN"/>
    <property type="match status" value="1"/>
</dbReference>
<proteinExistence type="predicted"/>
<comment type="caution">
    <text evidence="2">The sequence shown here is derived from an EMBL/GenBank/DDBJ whole genome shotgun (WGS) entry which is preliminary data.</text>
</comment>
<gene>
    <name evidence="2" type="ORF">GCM10009744_62700</name>
</gene>
<dbReference type="EMBL" id="BAAANE010000015">
    <property type="protein sequence ID" value="GAA1660504.1"/>
    <property type="molecule type" value="Genomic_DNA"/>
</dbReference>